<sequence length="173" mass="19791">MAPVWNFRRKPKNILYSCQLIILILSVLIYICHTSEDGISYSKIFYVVGNSLRFSLNCSIVCHLIVLVLTLAYTRITSTLVEFTMNCINVLLMIISSILLCVSINQMSTVSAIQEVNLTFQYYDVNIAFTFMCMILLCGTTWYSFFEIKKKRLFDLPINVSHSNTDLPSDIPT</sequence>
<keyword evidence="3" id="KW-1185">Reference proteome</keyword>
<evidence type="ECO:0008006" key="4">
    <source>
        <dbReference type="Google" id="ProtNLM"/>
    </source>
</evidence>
<feature type="transmembrane region" description="Helical" evidence="1">
    <location>
        <begin position="51"/>
        <end position="74"/>
    </location>
</feature>
<accession>V4B4N6</accession>
<dbReference type="OrthoDB" id="6089773at2759"/>
<evidence type="ECO:0000313" key="3">
    <source>
        <dbReference type="Proteomes" id="UP000030746"/>
    </source>
</evidence>
<reference evidence="2 3" key="1">
    <citation type="journal article" date="2013" name="Nature">
        <title>Insights into bilaterian evolution from three spiralian genomes.</title>
        <authorList>
            <person name="Simakov O."/>
            <person name="Marletaz F."/>
            <person name="Cho S.J."/>
            <person name="Edsinger-Gonzales E."/>
            <person name="Havlak P."/>
            <person name="Hellsten U."/>
            <person name="Kuo D.H."/>
            <person name="Larsson T."/>
            <person name="Lv J."/>
            <person name="Arendt D."/>
            <person name="Savage R."/>
            <person name="Osoegawa K."/>
            <person name="de Jong P."/>
            <person name="Grimwood J."/>
            <person name="Chapman J.A."/>
            <person name="Shapiro H."/>
            <person name="Aerts A."/>
            <person name="Otillar R.P."/>
            <person name="Terry A.Y."/>
            <person name="Boore J.L."/>
            <person name="Grigoriev I.V."/>
            <person name="Lindberg D.R."/>
            <person name="Seaver E.C."/>
            <person name="Weisblat D.A."/>
            <person name="Putnam N.H."/>
            <person name="Rokhsar D.S."/>
        </authorList>
    </citation>
    <scope>NUCLEOTIDE SEQUENCE [LARGE SCALE GENOMIC DNA]</scope>
</reference>
<dbReference type="GeneID" id="20247507"/>
<evidence type="ECO:0000313" key="2">
    <source>
        <dbReference type="EMBL" id="ESP05443.1"/>
    </source>
</evidence>
<dbReference type="HOGENOM" id="CLU_1549373_0_0_1"/>
<evidence type="ECO:0000256" key="1">
    <source>
        <dbReference type="SAM" id="Phobius"/>
    </source>
</evidence>
<dbReference type="OMA" id="CLDIVIC"/>
<dbReference type="CTD" id="20247507"/>
<keyword evidence="1" id="KW-1133">Transmembrane helix</keyword>
<organism evidence="2 3">
    <name type="scientific">Lottia gigantea</name>
    <name type="common">Giant owl limpet</name>
    <dbReference type="NCBI Taxonomy" id="225164"/>
    <lineage>
        <taxon>Eukaryota</taxon>
        <taxon>Metazoa</taxon>
        <taxon>Spiralia</taxon>
        <taxon>Lophotrochozoa</taxon>
        <taxon>Mollusca</taxon>
        <taxon>Gastropoda</taxon>
        <taxon>Patellogastropoda</taxon>
        <taxon>Lottioidea</taxon>
        <taxon>Lottiidae</taxon>
        <taxon>Lottia</taxon>
    </lineage>
</organism>
<keyword evidence="1" id="KW-0812">Transmembrane</keyword>
<feature type="transmembrane region" description="Helical" evidence="1">
    <location>
        <begin position="86"/>
        <end position="107"/>
    </location>
</feature>
<dbReference type="KEGG" id="lgi:LOTGIDRAFT_228026"/>
<dbReference type="AlphaFoldDB" id="V4B4N6"/>
<gene>
    <name evidence="2" type="ORF">LOTGIDRAFT_228026</name>
</gene>
<dbReference type="RefSeq" id="XP_009043988.1">
    <property type="nucleotide sequence ID" value="XM_009045740.1"/>
</dbReference>
<proteinExistence type="predicted"/>
<dbReference type="Proteomes" id="UP000030746">
    <property type="component" value="Unassembled WGS sequence"/>
</dbReference>
<keyword evidence="1" id="KW-0472">Membrane</keyword>
<feature type="transmembrane region" description="Helical" evidence="1">
    <location>
        <begin position="14"/>
        <end position="31"/>
    </location>
</feature>
<protein>
    <recommendedName>
        <fullName evidence="4">MARVEL domain-containing protein</fullName>
    </recommendedName>
</protein>
<name>V4B4N6_LOTGI</name>
<feature type="transmembrane region" description="Helical" evidence="1">
    <location>
        <begin position="127"/>
        <end position="146"/>
    </location>
</feature>
<dbReference type="EMBL" id="KB199650">
    <property type="protein sequence ID" value="ESP05443.1"/>
    <property type="molecule type" value="Genomic_DNA"/>
</dbReference>